<proteinExistence type="predicted"/>
<dbReference type="RefSeq" id="WP_131259081.1">
    <property type="nucleotide sequence ID" value="NZ_JBHSUS010000001.1"/>
</dbReference>
<evidence type="ECO:0000313" key="1">
    <source>
        <dbReference type="EMBL" id="MFC6438975.1"/>
    </source>
</evidence>
<comment type="caution">
    <text evidence="1">The sequence shown here is derived from an EMBL/GenBank/DDBJ whole genome shotgun (WGS) entry which is preliminary data.</text>
</comment>
<reference evidence="2" key="1">
    <citation type="journal article" date="2019" name="Int. J. Syst. Evol. Microbiol.">
        <title>The Global Catalogue of Microorganisms (GCM) 10K type strain sequencing project: providing services to taxonomists for standard genome sequencing and annotation.</title>
        <authorList>
            <consortium name="The Broad Institute Genomics Platform"/>
            <consortium name="The Broad Institute Genome Sequencing Center for Infectious Disease"/>
            <person name="Wu L."/>
            <person name="Ma J."/>
        </authorList>
    </citation>
    <scope>NUCLEOTIDE SEQUENCE [LARGE SCALE GENOMIC DNA]</scope>
    <source>
        <strain evidence="2">CGMCC 1.16031</strain>
    </source>
</reference>
<sequence>MKNLILAATSVTLLAACGGSGSDSGGNKTPTAAKRIVTQQHYLRDDCGELSPNTLAEFIEHDASGAVVATHKSDSQGQFSVELNSKTKHLTIHTTEYNSGYESKNLRTFLDIQAGDLGVVYSDFSISGQCECAKAVLQLDGLEGVYSGYSLRVSSERVSKIASNFNYNNTIEMPVCDAQETLNLRLHSTSSGELVAGTIEVSANQIYQLTSQDFPFQGQPVIITDYLDNPKYAAWGYNGDRAFWWSNTSTYGEPVYYVPGQAESFKVSVYDYVSEEVNGFDVRVQHYASTPVSADGEVDFSLLPSLGEVRDRLESSLIAFAENQNASFSYDLSGVHDDADQTYFGFSFSGQIPTYWSIEGQLKGTVPDLSLTPELEAFFEQAPFDSVDFEVSVDGLTGVQGLQNYRNKFYGQTPQQRNEDATSGVYFYLIEIIQNIPL</sequence>
<keyword evidence="2" id="KW-1185">Reference proteome</keyword>
<dbReference type="PROSITE" id="PS51257">
    <property type="entry name" value="PROKAR_LIPOPROTEIN"/>
    <property type="match status" value="1"/>
</dbReference>
<accession>A0ABW1XG37</accession>
<gene>
    <name evidence="1" type="ORF">ACFP85_02260</name>
</gene>
<dbReference type="Proteomes" id="UP001596364">
    <property type="component" value="Unassembled WGS sequence"/>
</dbReference>
<protein>
    <recommendedName>
        <fullName evidence="3">Carboxypeptidase regulatory-like domain-containing protein</fullName>
    </recommendedName>
</protein>
<evidence type="ECO:0008006" key="3">
    <source>
        <dbReference type="Google" id="ProtNLM"/>
    </source>
</evidence>
<evidence type="ECO:0000313" key="2">
    <source>
        <dbReference type="Proteomes" id="UP001596364"/>
    </source>
</evidence>
<organism evidence="1 2">
    <name type="scientific">Pseudobowmanella zhangzhouensis</name>
    <dbReference type="NCBI Taxonomy" id="1537679"/>
    <lineage>
        <taxon>Bacteria</taxon>
        <taxon>Pseudomonadati</taxon>
        <taxon>Pseudomonadota</taxon>
        <taxon>Gammaproteobacteria</taxon>
        <taxon>Alteromonadales</taxon>
        <taxon>Alteromonadaceae</taxon>
    </lineage>
</organism>
<dbReference type="EMBL" id="JBHSUS010000001">
    <property type="protein sequence ID" value="MFC6438975.1"/>
    <property type="molecule type" value="Genomic_DNA"/>
</dbReference>
<name>A0ABW1XG37_9ALTE</name>